<dbReference type="InterPro" id="IPR010090">
    <property type="entry name" value="Phage_tape_meas"/>
</dbReference>
<accession>A0AAI9D8I9</accession>
<dbReference type="EMBL" id="ABMABF030000001">
    <property type="protein sequence ID" value="EMJ5132479.1"/>
    <property type="molecule type" value="Genomic_DNA"/>
</dbReference>
<proteinExistence type="predicted"/>
<reference evidence="5" key="1">
    <citation type="submission" date="2024-02" db="EMBL/GenBank/DDBJ databases">
        <authorList>
            <consortium name="Clinical and Environmental Microbiology Branch: Whole genome sequencing antimicrobial resistance pathogens in the healthcare setting"/>
        </authorList>
    </citation>
    <scope>NUCLEOTIDE SEQUENCE</scope>
    <source>
        <strain evidence="5">2021GO-0154</strain>
    </source>
</reference>
<feature type="domain" description="Phage tail tape measure protein" evidence="4">
    <location>
        <begin position="240"/>
        <end position="445"/>
    </location>
</feature>
<sequence length="995" mass="109716">MSRDLRLQVVLSAVDKLTKPLSRAQESNKKLAGSVRQSRQQLKELDQASGKLKAFQSLSSKTKELSGALEQAKLRAQMMGLELSHIESPTKKQTAALEKQWAAVAKLENSYKSSSNQMNRVRADLYKMGISAQNSELATAKIRKEQERYTTKLKEQERQLKRNAEQERRLSSVRNSYQKTMDVRNKMAGNGAAMTASGVGVLYGAKRTLSAGFDFEKGMSGVQALTRLSNDSPELKALTEQARQLGATTSFTANDVAGGMSFLAMAGYDPDKIKKSIPSMLDLAKAAKMDDSLAEVADIASNIQSAYKIPADEMKRVADVLTFGFTTSNTDLRMLGETMKYVGPAAQAAGQDFESMVATVGLLGNVGIQGSQAGTSLRMALLRLASQPKAARDALKKLGISIADSKGQMKEMPQILSEIEHSFSKLGVSGKGNVKKIALVKDIFGVEASSAILELLDKQGEIDPEKRIDAYIKQIQNQKNTASQVAATMANNLDGDVRNMVSAFEDVAITIYDDIRQPLRDITNQVTEIIRKVGDWAKQNPEIVKWTAAVTIGLGAVLSVLGGISLMIAAMLGPLAMAKLSLSVLGIKGSGFLSLLLKPLKLVGSAFMWLGRILLANPIILIITAIAGAAYLIYKYWDDIVPYAKKLWEKVKGIFSAVWEWIKAFLMKWTIVGVIAPHWDKITVYANTIWDAVKQTFSQFWEWAKYFILNWTTPGLIYQHWDKITYYANVVWEAVKQTFSAFWEWVKGFILNWTLPGLIYKHWDSIVATTLSMWTTIKKTISDKWDQIVNDVKNLPENFKKVGGLIIDSLKNGILEKWESLKAQFAEIKRMATDLLPDWMLSDETKAIRATNQVHVIQAGMKSAGLFDSGGLIPRGQFGIVGERGPEVVEGPARVTSRKQTAALAAAALTFGPMSTAANAPIHPYALPANSYQNSSTTINHNSSSVNTAPIEIHIHAAPSQSPQDIAREVARQIEQLQRREQSKRLSRYQDSEEF</sequence>
<keyword evidence="2" id="KW-0175">Coiled coil</keyword>
<dbReference type="NCBIfam" id="TIGR01760">
    <property type="entry name" value="tape_meas_TP901"/>
    <property type="match status" value="1"/>
</dbReference>
<evidence type="ECO:0000256" key="1">
    <source>
        <dbReference type="ARBA" id="ARBA00022612"/>
    </source>
</evidence>
<feature type="transmembrane region" description="Helical" evidence="3">
    <location>
        <begin position="576"/>
        <end position="597"/>
    </location>
</feature>
<keyword evidence="1" id="KW-1188">Viral release from host cell</keyword>
<protein>
    <submittedName>
        <fullName evidence="5">Phage tail tape measure protein</fullName>
    </submittedName>
</protein>
<organism evidence="5">
    <name type="scientific">Providencia stuartii</name>
    <dbReference type="NCBI Taxonomy" id="588"/>
    <lineage>
        <taxon>Bacteria</taxon>
        <taxon>Pseudomonadati</taxon>
        <taxon>Pseudomonadota</taxon>
        <taxon>Gammaproteobacteria</taxon>
        <taxon>Enterobacterales</taxon>
        <taxon>Morganellaceae</taxon>
        <taxon>Providencia</taxon>
    </lineage>
</organism>
<name>A0AAI9D8I9_PROST</name>
<feature type="coiled-coil region" evidence="2">
    <location>
        <begin position="104"/>
        <end position="170"/>
    </location>
</feature>
<feature type="transmembrane region" description="Helical" evidence="3">
    <location>
        <begin position="609"/>
        <end position="634"/>
    </location>
</feature>
<evidence type="ECO:0000256" key="3">
    <source>
        <dbReference type="SAM" id="Phobius"/>
    </source>
</evidence>
<keyword evidence="3" id="KW-0812">Transmembrane</keyword>
<keyword evidence="3" id="KW-1133">Transmembrane helix</keyword>
<comment type="caution">
    <text evidence="5">The sequence shown here is derived from an EMBL/GenBank/DDBJ whole genome shotgun (WGS) entry which is preliminary data.</text>
</comment>
<evidence type="ECO:0000256" key="2">
    <source>
        <dbReference type="SAM" id="Coils"/>
    </source>
</evidence>
<dbReference type="AlphaFoldDB" id="A0AAI9D8I9"/>
<gene>
    <name evidence="5" type="ORF">RG298_000143</name>
</gene>
<evidence type="ECO:0000313" key="5">
    <source>
        <dbReference type="EMBL" id="EMJ5132479.1"/>
    </source>
</evidence>
<evidence type="ECO:0000259" key="4">
    <source>
        <dbReference type="Pfam" id="PF10145"/>
    </source>
</evidence>
<dbReference type="PANTHER" id="PTHR37813:SF1">
    <property type="entry name" value="FELS-2 PROPHAGE PROTEIN"/>
    <property type="match status" value="1"/>
</dbReference>
<feature type="transmembrane region" description="Helical" evidence="3">
    <location>
        <begin position="546"/>
        <end position="570"/>
    </location>
</feature>
<keyword evidence="3" id="KW-0472">Membrane</keyword>
<dbReference type="PANTHER" id="PTHR37813">
    <property type="entry name" value="FELS-2 PROPHAGE PROTEIN"/>
    <property type="match status" value="1"/>
</dbReference>
<dbReference type="Pfam" id="PF10145">
    <property type="entry name" value="PhageMin_Tail"/>
    <property type="match status" value="1"/>
</dbReference>